<dbReference type="KEGG" id="nano:G5V58_11355"/>
<dbReference type="EMBL" id="CP049257">
    <property type="protein sequence ID" value="QIG43275.1"/>
    <property type="molecule type" value="Genomic_DNA"/>
</dbReference>
<feature type="domain" description="Methyltransferase type 11" evidence="4">
    <location>
        <begin position="37"/>
        <end position="128"/>
    </location>
</feature>
<reference evidence="5 6" key="1">
    <citation type="submission" date="2020-02" db="EMBL/GenBank/DDBJ databases">
        <title>Full genome sequence of Nocardioides sp. R-3366.</title>
        <authorList>
            <person name="Im W.-T."/>
        </authorList>
    </citation>
    <scope>NUCLEOTIDE SEQUENCE [LARGE SCALE GENOMIC DNA]</scope>
    <source>
        <strain evidence="5 6">R-3366</strain>
    </source>
</reference>
<dbReference type="RefSeq" id="WP_165232464.1">
    <property type="nucleotide sequence ID" value="NZ_CP049257.1"/>
</dbReference>
<protein>
    <submittedName>
        <fullName evidence="5">Methyltransferase domain-containing protein</fullName>
    </submittedName>
</protein>
<dbReference type="AlphaFoldDB" id="A0A6G6WDU8"/>
<keyword evidence="6" id="KW-1185">Reference proteome</keyword>
<dbReference type="Gene3D" id="3.40.50.150">
    <property type="entry name" value="Vaccinia Virus protein VP39"/>
    <property type="match status" value="1"/>
</dbReference>
<dbReference type="InterPro" id="IPR051052">
    <property type="entry name" value="Diverse_substrate_MTase"/>
</dbReference>
<dbReference type="GO" id="GO:0032259">
    <property type="term" value="P:methylation"/>
    <property type="evidence" value="ECO:0007669"/>
    <property type="project" value="UniProtKB-KW"/>
</dbReference>
<dbReference type="CDD" id="cd02440">
    <property type="entry name" value="AdoMet_MTases"/>
    <property type="match status" value="1"/>
</dbReference>
<dbReference type="SUPFAM" id="SSF53335">
    <property type="entry name" value="S-adenosyl-L-methionine-dependent methyltransferases"/>
    <property type="match status" value="1"/>
</dbReference>
<keyword evidence="3 5" id="KW-0808">Transferase</keyword>
<dbReference type="InterPro" id="IPR013216">
    <property type="entry name" value="Methyltransf_11"/>
</dbReference>
<keyword evidence="2 5" id="KW-0489">Methyltransferase</keyword>
<proteinExistence type="inferred from homology"/>
<dbReference type="Pfam" id="PF08241">
    <property type="entry name" value="Methyltransf_11"/>
    <property type="match status" value="1"/>
</dbReference>
<sequence>MAFGNADSYARFMGRFSEPLAPAFLDTVRTPADGLLLDVGCGPGVLTDVLVQRYGADRVAAVDPTPDFVAAARRRLPEADVRQGIAEELPWETDTVAASYAQLVVHFMSDPRRGIAEMARVTRPGGPVAACVWDHGGGRGPLSAFWSAVDELDLGARDGDRLSMGSREGDLPRLFGDAGLVDVEHGQLAVTVPMASFDEWWAPFEEPAGSAGDYLATRTPQQRAELRDLLRTRFPDEPFDLTVWVWTATGRSTSR</sequence>
<accession>A0A6G6WDU8</accession>
<organism evidence="5 6">
    <name type="scientific">Nocardioides anomalus</name>
    <dbReference type="NCBI Taxonomy" id="2712223"/>
    <lineage>
        <taxon>Bacteria</taxon>
        <taxon>Bacillati</taxon>
        <taxon>Actinomycetota</taxon>
        <taxon>Actinomycetes</taxon>
        <taxon>Propionibacteriales</taxon>
        <taxon>Nocardioidaceae</taxon>
        <taxon>Nocardioides</taxon>
    </lineage>
</organism>
<evidence type="ECO:0000313" key="5">
    <source>
        <dbReference type="EMBL" id="QIG43275.1"/>
    </source>
</evidence>
<evidence type="ECO:0000259" key="4">
    <source>
        <dbReference type="Pfam" id="PF08241"/>
    </source>
</evidence>
<dbReference type="InterPro" id="IPR029063">
    <property type="entry name" value="SAM-dependent_MTases_sf"/>
</dbReference>
<comment type="similarity">
    <text evidence="1">Belongs to the methyltransferase superfamily.</text>
</comment>
<name>A0A6G6WDU8_9ACTN</name>
<evidence type="ECO:0000256" key="2">
    <source>
        <dbReference type="ARBA" id="ARBA00022603"/>
    </source>
</evidence>
<evidence type="ECO:0000256" key="1">
    <source>
        <dbReference type="ARBA" id="ARBA00008361"/>
    </source>
</evidence>
<dbReference type="PANTHER" id="PTHR44942:SF4">
    <property type="entry name" value="METHYLTRANSFERASE TYPE 11 DOMAIN-CONTAINING PROTEIN"/>
    <property type="match status" value="1"/>
</dbReference>
<dbReference type="PANTHER" id="PTHR44942">
    <property type="entry name" value="METHYLTRANSF_11 DOMAIN-CONTAINING PROTEIN"/>
    <property type="match status" value="1"/>
</dbReference>
<dbReference type="Proteomes" id="UP000502996">
    <property type="component" value="Chromosome"/>
</dbReference>
<gene>
    <name evidence="5" type="ORF">G5V58_11355</name>
</gene>
<evidence type="ECO:0000313" key="6">
    <source>
        <dbReference type="Proteomes" id="UP000502996"/>
    </source>
</evidence>
<evidence type="ECO:0000256" key="3">
    <source>
        <dbReference type="ARBA" id="ARBA00022679"/>
    </source>
</evidence>
<dbReference type="GO" id="GO:0008757">
    <property type="term" value="F:S-adenosylmethionine-dependent methyltransferase activity"/>
    <property type="evidence" value="ECO:0007669"/>
    <property type="project" value="InterPro"/>
</dbReference>